<sequence length="176" mass="17378">MPAAGPGGVATSRRAALLGGGAALTVPLLSGCAGADGDGDRAARAPLGAGVPILVGAIAAEQDLIALYEAARRAHPSLAGRIDPALAHHREHLAVLRRHYVPGTGDRAGEGGAIPRPTPRQAPGKASQALAALREAEERAAEARAADAGRADPGLAQLLASIGACEAGHAAALAEE</sequence>
<name>A0ABW1AJU1_9ACTN</name>
<dbReference type="Proteomes" id="UP001596074">
    <property type="component" value="Unassembled WGS sequence"/>
</dbReference>
<organism evidence="2 3">
    <name type="scientific">Actinomadura rugatobispora</name>
    <dbReference type="NCBI Taxonomy" id="1994"/>
    <lineage>
        <taxon>Bacteria</taxon>
        <taxon>Bacillati</taxon>
        <taxon>Actinomycetota</taxon>
        <taxon>Actinomycetes</taxon>
        <taxon>Streptosporangiales</taxon>
        <taxon>Thermomonosporaceae</taxon>
        <taxon>Actinomadura</taxon>
    </lineage>
</organism>
<gene>
    <name evidence="2" type="ORF">ACFPZN_55055</name>
</gene>
<protein>
    <recommendedName>
        <fullName evidence="4">Ferritin-like domain-containing protein</fullName>
    </recommendedName>
</protein>
<reference evidence="3" key="1">
    <citation type="journal article" date="2019" name="Int. J. Syst. Evol. Microbiol.">
        <title>The Global Catalogue of Microorganisms (GCM) 10K type strain sequencing project: providing services to taxonomists for standard genome sequencing and annotation.</title>
        <authorList>
            <consortium name="The Broad Institute Genomics Platform"/>
            <consortium name="The Broad Institute Genome Sequencing Center for Infectious Disease"/>
            <person name="Wu L."/>
            <person name="Ma J."/>
        </authorList>
    </citation>
    <scope>NUCLEOTIDE SEQUENCE [LARGE SCALE GENOMIC DNA]</scope>
    <source>
        <strain evidence="3">KCTC 42087</strain>
    </source>
</reference>
<comment type="caution">
    <text evidence="2">The sequence shown here is derived from an EMBL/GenBank/DDBJ whole genome shotgun (WGS) entry which is preliminary data.</text>
</comment>
<dbReference type="EMBL" id="JBHSON010000184">
    <property type="protein sequence ID" value="MFC5754794.1"/>
    <property type="molecule type" value="Genomic_DNA"/>
</dbReference>
<evidence type="ECO:0000313" key="3">
    <source>
        <dbReference type="Proteomes" id="UP001596074"/>
    </source>
</evidence>
<dbReference type="RefSeq" id="WP_378293249.1">
    <property type="nucleotide sequence ID" value="NZ_JBHSON010000184.1"/>
</dbReference>
<feature type="region of interest" description="Disordered" evidence="1">
    <location>
        <begin position="105"/>
        <end position="127"/>
    </location>
</feature>
<keyword evidence="3" id="KW-1185">Reference proteome</keyword>
<proteinExistence type="predicted"/>
<evidence type="ECO:0000313" key="2">
    <source>
        <dbReference type="EMBL" id="MFC5754794.1"/>
    </source>
</evidence>
<evidence type="ECO:0000256" key="1">
    <source>
        <dbReference type="SAM" id="MobiDB-lite"/>
    </source>
</evidence>
<evidence type="ECO:0008006" key="4">
    <source>
        <dbReference type="Google" id="ProtNLM"/>
    </source>
</evidence>
<accession>A0ABW1AJU1</accession>